<dbReference type="InterPro" id="IPR011990">
    <property type="entry name" value="TPR-like_helical_dom_sf"/>
</dbReference>
<dbReference type="SUPFAM" id="SSF46894">
    <property type="entry name" value="C-terminal effector domain of the bipartite response regulators"/>
    <property type="match status" value="1"/>
</dbReference>
<dbReference type="SUPFAM" id="SSF48452">
    <property type="entry name" value="TPR-like"/>
    <property type="match status" value="2"/>
</dbReference>
<dbReference type="PANTHER" id="PTHR44688:SF16">
    <property type="entry name" value="DNA-BINDING TRANSCRIPTIONAL ACTIVATOR DEVR_DOSR"/>
    <property type="match status" value="1"/>
</dbReference>
<dbReference type="Pfam" id="PF00196">
    <property type="entry name" value="GerE"/>
    <property type="match status" value="1"/>
</dbReference>
<dbReference type="PROSITE" id="PS50043">
    <property type="entry name" value="HTH_LUXR_2"/>
    <property type="match status" value="1"/>
</dbReference>
<protein>
    <submittedName>
        <fullName evidence="5">DNA-binding response regulator, NarL/FixJ family, contains REC and HTH domains</fullName>
    </submittedName>
</protein>
<evidence type="ECO:0000256" key="1">
    <source>
        <dbReference type="ARBA" id="ARBA00023015"/>
    </source>
</evidence>
<dbReference type="OrthoDB" id="27092at2"/>
<accession>A0A1I1FJB0</accession>
<dbReference type="PANTHER" id="PTHR44688">
    <property type="entry name" value="DNA-BINDING TRANSCRIPTIONAL ACTIVATOR DEVR_DOSR"/>
    <property type="match status" value="1"/>
</dbReference>
<dbReference type="SMART" id="SM00421">
    <property type="entry name" value="HTH_LUXR"/>
    <property type="match status" value="1"/>
</dbReference>
<dbReference type="Gene3D" id="1.10.10.10">
    <property type="entry name" value="Winged helix-like DNA-binding domain superfamily/Winged helix DNA-binding domain"/>
    <property type="match status" value="1"/>
</dbReference>
<keyword evidence="3" id="KW-0804">Transcription</keyword>
<keyword evidence="1" id="KW-0805">Transcription regulation</keyword>
<reference evidence="5 6" key="1">
    <citation type="submission" date="2016-10" db="EMBL/GenBank/DDBJ databases">
        <authorList>
            <person name="de Groot N.N."/>
        </authorList>
    </citation>
    <scope>NUCLEOTIDE SEQUENCE [LARGE SCALE GENOMIC DNA]</scope>
    <source>
        <strain evidence="5 6">CGMCC 1.7056</strain>
    </source>
</reference>
<evidence type="ECO:0000256" key="2">
    <source>
        <dbReference type="ARBA" id="ARBA00023125"/>
    </source>
</evidence>
<dbReference type="RefSeq" id="WP_091120899.1">
    <property type="nucleotide sequence ID" value="NZ_FOLB01000003.1"/>
</dbReference>
<dbReference type="Proteomes" id="UP000198832">
    <property type="component" value="Unassembled WGS sequence"/>
</dbReference>
<evidence type="ECO:0000313" key="6">
    <source>
        <dbReference type="Proteomes" id="UP000198832"/>
    </source>
</evidence>
<evidence type="ECO:0000259" key="4">
    <source>
        <dbReference type="PROSITE" id="PS50043"/>
    </source>
</evidence>
<feature type="domain" description="HTH luxR-type" evidence="4">
    <location>
        <begin position="466"/>
        <end position="531"/>
    </location>
</feature>
<evidence type="ECO:0000313" key="5">
    <source>
        <dbReference type="EMBL" id="SFB99425.1"/>
    </source>
</evidence>
<dbReference type="CDD" id="cd06170">
    <property type="entry name" value="LuxR_C_like"/>
    <property type="match status" value="1"/>
</dbReference>
<evidence type="ECO:0000256" key="3">
    <source>
        <dbReference type="ARBA" id="ARBA00023163"/>
    </source>
</evidence>
<dbReference type="EMBL" id="FOLB01000003">
    <property type="protein sequence ID" value="SFB99425.1"/>
    <property type="molecule type" value="Genomic_DNA"/>
</dbReference>
<dbReference type="GO" id="GO:0003677">
    <property type="term" value="F:DNA binding"/>
    <property type="evidence" value="ECO:0007669"/>
    <property type="project" value="UniProtKB-KW"/>
</dbReference>
<proteinExistence type="predicted"/>
<organism evidence="5 6">
    <name type="scientific">Nocardioides terrae</name>
    <dbReference type="NCBI Taxonomy" id="574651"/>
    <lineage>
        <taxon>Bacteria</taxon>
        <taxon>Bacillati</taxon>
        <taxon>Actinomycetota</taxon>
        <taxon>Actinomycetes</taxon>
        <taxon>Propionibacteriales</taxon>
        <taxon>Nocardioidaceae</taxon>
        <taxon>Nocardioides</taxon>
    </lineage>
</organism>
<keyword evidence="6" id="KW-1185">Reference proteome</keyword>
<dbReference type="InterPro" id="IPR016032">
    <property type="entry name" value="Sig_transdc_resp-reg_C-effctor"/>
</dbReference>
<name>A0A1I1FJB0_9ACTN</name>
<keyword evidence="2 5" id="KW-0238">DNA-binding</keyword>
<sequence length="534" mass="56566">MAEPVEEGRRAYDARLWPTCVAALSEAEQESALELSDLRRLAVALFLTGDPVRSLDVLARGHRAALAQRQWTAAAETAFWHAWTLYIAGEHARAAGWLARACTIAEEHDVDEAVAALPATVEARHLVETGRSEEALALATQAVASGRRLDAPDLHVLGLLGASMALIRLGRGAEAIPRLDEAMATVEADELTPTVAGLAYCAVLAACLALHDVQRAAQWTTALAGWCETQSGLVPYRGQCLVHRTQVLTLEGAWPAADAQGRMACAALVGPPQGDAWYHLGELQRMRGDFTAAEDAYRRANTAGRQPEPGLALLRLAQGRAEVAAAGTRRLMGEPGRLDRPDVLVAHAEVMTAVGDLDAAREAVEELAALAGRLDSPVLTGRAAALQGAVVLADDQPALALTCLRKAVHVFTELGLPYLAARVRPQIARALDLLGDPEAAAFERDAARAVFESLGAAADAAALRGEESRPDGLTAREVEVIRLIASGRSNKAVAETLVLSEKTVARHLANIYTKLAISSRSAATAYAYDHGLVG</sequence>
<dbReference type="AlphaFoldDB" id="A0A1I1FJB0"/>
<gene>
    <name evidence="5" type="ORF">SAMN04487968_10321</name>
</gene>
<dbReference type="InterPro" id="IPR036388">
    <property type="entry name" value="WH-like_DNA-bd_sf"/>
</dbReference>
<dbReference type="PROSITE" id="PS00622">
    <property type="entry name" value="HTH_LUXR_1"/>
    <property type="match status" value="1"/>
</dbReference>
<dbReference type="PRINTS" id="PR00038">
    <property type="entry name" value="HTHLUXR"/>
</dbReference>
<dbReference type="GO" id="GO:0006355">
    <property type="term" value="P:regulation of DNA-templated transcription"/>
    <property type="evidence" value="ECO:0007669"/>
    <property type="project" value="InterPro"/>
</dbReference>
<dbReference type="InterPro" id="IPR000792">
    <property type="entry name" value="Tscrpt_reg_LuxR_C"/>
</dbReference>
<dbReference type="STRING" id="574651.SAMN04487968_10321"/>
<dbReference type="Gene3D" id="1.25.40.10">
    <property type="entry name" value="Tetratricopeptide repeat domain"/>
    <property type="match status" value="2"/>
</dbReference>